<dbReference type="Pfam" id="PF11744">
    <property type="entry name" value="ALMT"/>
    <property type="match status" value="1"/>
</dbReference>
<evidence type="ECO:0000256" key="9">
    <source>
        <dbReference type="SAM" id="Phobius"/>
    </source>
</evidence>
<feature type="transmembrane region" description="Helical" evidence="9">
    <location>
        <begin position="96"/>
        <end position="116"/>
    </location>
</feature>
<protein>
    <submittedName>
        <fullName evidence="10">Aluminum-activated malate transporter 2</fullName>
    </submittedName>
</protein>
<evidence type="ECO:0000313" key="11">
    <source>
        <dbReference type="Proteomes" id="UP001153555"/>
    </source>
</evidence>
<feature type="transmembrane region" description="Helical" evidence="9">
    <location>
        <begin position="21"/>
        <end position="40"/>
    </location>
</feature>
<evidence type="ECO:0000256" key="1">
    <source>
        <dbReference type="ARBA" id="ARBA00004141"/>
    </source>
</evidence>
<evidence type="ECO:0000256" key="8">
    <source>
        <dbReference type="ARBA" id="ARBA00023303"/>
    </source>
</evidence>
<feature type="transmembrane region" description="Helical" evidence="9">
    <location>
        <begin position="73"/>
        <end position="90"/>
    </location>
</feature>
<evidence type="ECO:0000256" key="6">
    <source>
        <dbReference type="ARBA" id="ARBA00023065"/>
    </source>
</evidence>
<dbReference type="GO" id="GO:0015743">
    <property type="term" value="P:malate transport"/>
    <property type="evidence" value="ECO:0007669"/>
    <property type="project" value="InterPro"/>
</dbReference>
<evidence type="ECO:0000256" key="4">
    <source>
        <dbReference type="ARBA" id="ARBA00022692"/>
    </source>
</evidence>
<feature type="transmembrane region" description="Helical" evidence="9">
    <location>
        <begin position="158"/>
        <end position="180"/>
    </location>
</feature>
<keyword evidence="3" id="KW-0813">Transport</keyword>
<feature type="transmembrane region" description="Helical" evidence="9">
    <location>
        <begin position="46"/>
        <end position="66"/>
    </location>
</feature>
<dbReference type="GO" id="GO:0034220">
    <property type="term" value="P:monoatomic ion transmembrane transport"/>
    <property type="evidence" value="ECO:0007669"/>
    <property type="project" value="UniProtKB-KW"/>
</dbReference>
<evidence type="ECO:0000256" key="2">
    <source>
        <dbReference type="ARBA" id="ARBA00007079"/>
    </source>
</evidence>
<name>A0A9N7N772_STRHE</name>
<keyword evidence="7 9" id="KW-0472">Membrane</keyword>
<dbReference type="InterPro" id="IPR020966">
    <property type="entry name" value="ALMT"/>
</dbReference>
<organism evidence="10 11">
    <name type="scientific">Striga hermonthica</name>
    <name type="common">Purple witchweed</name>
    <name type="synonym">Buchnera hermonthica</name>
    <dbReference type="NCBI Taxonomy" id="68872"/>
    <lineage>
        <taxon>Eukaryota</taxon>
        <taxon>Viridiplantae</taxon>
        <taxon>Streptophyta</taxon>
        <taxon>Embryophyta</taxon>
        <taxon>Tracheophyta</taxon>
        <taxon>Spermatophyta</taxon>
        <taxon>Magnoliopsida</taxon>
        <taxon>eudicotyledons</taxon>
        <taxon>Gunneridae</taxon>
        <taxon>Pentapetalae</taxon>
        <taxon>asterids</taxon>
        <taxon>lamiids</taxon>
        <taxon>Lamiales</taxon>
        <taxon>Orobanchaceae</taxon>
        <taxon>Buchnereae</taxon>
        <taxon>Striga</taxon>
    </lineage>
</organism>
<keyword evidence="6" id="KW-0406">Ion transport</keyword>
<evidence type="ECO:0000256" key="3">
    <source>
        <dbReference type="ARBA" id="ARBA00022448"/>
    </source>
</evidence>
<sequence length="402" mass="44359">MWRRFLSCVKGTNGRKAIHSMKVGLALVIVSLLYIVNPMFEEVGQNGMWAVMTVVVMFEFYAGATLGKGINRIIGTLTGGILGCLAAILGDEIGGIGKDIIIGSAVFILGAGVTYCRLVPRLKRRYDYGFMIFIMSFSLVAISGIRVDKVAEVGRDRIATIGIGFAVCIFVSLVVCPIWASDELHLSTAHKFDKLSTSIQGGCLDEYFKIASEKENQGAIGGDYYIQACTAVLNSKSNDELLANHAKWEPWHGKFGLSHPWAKYLEVGDHLSELAATIFALQICLQSSKQPSPMQRQILKEPCETFMLTTQWILKELGESIEKMELCKTKSLINPKLQSAKLQLGPPFSTCYKAQISENDENLAITTFNFLLVEIVEKVEILAKKVEELGEAANFRVKKIDV</sequence>
<keyword evidence="8" id="KW-0407">Ion channel</keyword>
<dbReference type="AlphaFoldDB" id="A0A9N7N772"/>
<gene>
    <name evidence="10" type="ORF">SHERM_23809</name>
</gene>
<evidence type="ECO:0000256" key="5">
    <source>
        <dbReference type="ARBA" id="ARBA00022989"/>
    </source>
</evidence>
<keyword evidence="4 9" id="KW-0812">Transmembrane</keyword>
<feature type="transmembrane region" description="Helical" evidence="9">
    <location>
        <begin position="128"/>
        <end position="146"/>
    </location>
</feature>
<dbReference type="PANTHER" id="PTHR31086">
    <property type="entry name" value="ALUMINUM-ACTIVATED MALATE TRANSPORTER 10"/>
    <property type="match status" value="1"/>
</dbReference>
<comment type="caution">
    <text evidence="10">The sequence shown here is derived from an EMBL/GenBank/DDBJ whole genome shotgun (WGS) entry which is preliminary data.</text>
</comment>
<dbReference type="OrthoDB" id="68611at2759"/>
<accession>A0A9N7N772</accession>
<evidence type="ECO:0000313" key="10">
    <source>
        <dbReference type="EMBL" id="CAA0828114.1"/>
    </source>
</evidence>
<comment type="subcellular location">
    <subcellularLocation>
        <location evidence="1">Membrane</location>
        <topology evidence="1">Multi-pass membrane protein</topology>
    </subcellularLocation>
</comment>
<reference evidence="10" key="1">
    <citation type="submission" date="2019-12" db="EMBL/GenBank/DDBJ databases">
        <authorList>
            <person name="Scholes J."/>
        </authorList>
    </citation>
    <scope>NUCLEOTIDE SEQUENCE</scope>
</reference>
<proteinExistence type="inferred from homology"/>
<dbReference type="Proteomes" id="UP001153555">
    <property type="component" value="Unassembled WGS sequence"/>
</dbReference>
<keyword evidence="5 9" id="KW-1133">Transmembrane helix</keyword>
<comment type="similarity">
    <text evidence="2">Belongs to the aromatic acid exporter (TC 2.A.85) family.</text>
</comment>
<dbReference type="EMBL" id="CACSLK010027752">
    <property type="protein sequence ID" value="CAA0828114.1"/>
    <property type="molecule type" value="Genomic_DNA"/>
</dbReference>
<keyword evidence="11" id="KW-1185">Reference proteome</keyword>
<evidence type="ECO:0000256" key="7">
    <source>
        <dbReference type="ARBA" id="ARBA00023136"/>
    </source>
</evidence>
<dbReference type="GO" id="GO:0016020">
    <property type="term" value="C:membrane"/>
    <property type="evidence" value="ECO:0007669"/>
    <property type="project" value="UniProtKB-SubCell"/>
</dbReference>